<evidence type="ECO:0000313" key="2">
    <source>
        <dbReference type="Proteomes" id="UP000177096"/>
    </source>
</evidence>
<organism evidence="1 2">
    <name type="scientific">Candidatus Zambryskibacteria bacterium RIFCSPLOWO2_02_FULL_39_14</name>
    <dbReference type="NCBI Taxonomy" id="1802769"/>
    <lineage>
        <taxon>Bacteria</taxon>
        <taxon>Candidatus Zambryskiibacteriota</taxon>
    </lineage>
</organism>
<protein>
    <submittedName>
        <fullName evidence="1">Uncharacterized protein</fullName>
    </submittedName>
</protein>
<dbReference type="Proteomes" id="UP000177096">
    <property type="component" value="Unassembled WGS sequence"/>
</dbReference>
<proteinExistence type="predicted"/>
<dbReference type="AlphaFoldDB" id="A0A1G2UFZ4"/>
<sequence length="586" mass="68385">MTKSILIIFKNELPVKDEMWWQQFETIVAPKRFEETIHKYGIHFVDLDTMVDPGSIEKALELVRKLSVVMTLDGRRVSKIINYKGFDLWWMYYDELMYKFCLPYTQYHRLLEYCKIFSKIILYEPPFGSLFKHFLDAHNCQYLISGKSPKKFPPLGTLLQAIASIPFLVWIKIKSPKLMVWSGDKLDPKLNHDFRMRFIYEELHRRNLKYVEFIRSIEPFSTVLRHALQRRRPVIYSYAIVTIVRSVASFLGWGNKHTISSIRPSVEAKDEQKFLFLVSTNYLWNVTGDIWAIHVMKFLLKFIGIKAAVLNAAVNRNFPEVLACKLLNISTIGIQHAATPKNYFVSDFMHEFDGKKLLSVDKYGLWSRWWKEYYIKNSRIYKPEQLFVSGLMCPLKNEAVSSYTTREKGRQIKVLFVAEQLAAPLEIMPYLEALMEEKDLSLYLKVRSYGDGFENWLKANRPDILEELGQENILRGSMHEAFAQCDVVVGSHSTGVLEALMCLRPPIFFNTDKWGDYFELKSLSLPCNLFADNPTELINYIKESINISPDVLKRLQKMFFGDPYKNGCKWVVDQLEDVLSNGCITK</sequence>
<evidence type="ECO:0000313" key="1">
    <source>
        <dbReference type="EMBL" id="OHB08346.1"/>
    </source>
</evidence>
<accession>A0A1G2UFZ4</accession>
<name>A0A1G2UFZ4_9BACT</name>
<dbReference type="SUPFAM" id="SSF53756">
    <property type="entry name" value="UDP-Glycosyltransferase/glycogen phosphorylase"/>
    <property type="match status" value="1"/>
</dbReference>
<gene>
    <name evidence="1" type="ORF">A3I86_01085</name>
</gene>
<reference evidence="1 2" key="1">
    <citation type="journal article" date="2016" name="Nat. Commun.">
        <title>Thousands of microbial genomes shed light on interconnected biogeochemical processes in an aquifer system.</title>
        <authorList>
            <person name="Anantharaman K."/>
            <person name="Brown C.T."/>
            <person name="Hug L.A."/>
            <person name="Sharon I."/>
            <person name="Castelle C.J."/>
            <person name="Probst A.J."/>
            <person name="Thomas B.C."/>
            <person name="Singh A."/>
            <person name="Wilkins M.J."/>
            <person name="Karaoz U."/>
            <person name="Brodie E.L."/>
            <person name="Williams K.H."/>
            <person name="Hubbard S.S."/>
            <person name="Banfield J.F."/>
        </authorList>
    </citation>
    <scope>NUCLEOTIDE SEQUENCE [LARGE SCALE GENOMIC DNA]</scope>
</reference>
<dbReference type="EMBL" id="MHWM01000027">
    <property type="protein sequence ID" value="OHB08346.1"/>
    <property type="molecule type" value="Genomic_DNA"/>
</dbReference>
<comment type="caution">
    <text evidence="1">The sequence shown here is derived from an EMBL/GenBank/DDBJ whole genome shotgun (WGS) entry which is preliminary data.</text>
</comment>